<feature type="transmembrane region" description="Helical" evidence="9">
    <location>
        <begin position="30"/>
        <end position="49"/>
    </location>
</feature>
<dbReference type="Pfam" id="PF00528">
    <property type="entry name" value="BPD_transp_1"/>
    <property type="match status" value="1"/>
</dbReference>
<dbReference type="Gene3D" id="1.10.3720.10">
    <property type="entry name" value="MetI-like"/>
    <property type="match status" value="1"/>
</dbReference>
<dbReference type="PANTHER" id="PTHR30614">
    <property type="entry name" value="MEMBRANE COMPONENT OF AMINO ACID ABC TRANSPORTER"/>
    <property type="match status" value="1"/>
</dbReference>
<dbReference type="KEGG" id="sgrg:L0C25_09035"/>
<feature type="domain" description="ABC transmembrane type-1" evidence="10">
    <location>
        <begin position="78"/>
        <end position="271"/>
    </location>
</feature>
<comment type="subcellular location">
    <subcellularLocation>
        <location evidence="1 9">Cell membrane</location>
        <topology evidence="1 9">Multi-pass membrane protein</topology>
    </subcellularLocation>
</comment>
<keyword evidence="3 9" id="KW-0813">Transport</keyword>
<keyword evidence="8 9" id="KW-0472">Membrane</keyword>
<dbReference type="CDD" id="cd06261">
    <property type="entry name" value="TM_PBP2"/>
    <property type="match status" value="1"/>
</dbReference>
<dbReference type="PROSITE" id="PS50928">
    <property type="entry name" value="ABC_TM1"/>
    <property type="match status" value="1"/>
</dbReference>
<dbReference type="GO" id="GO:0022857">
    <property type="term" value="F:transmembrane transporter activity"/>
    <property type="evidence" value="ECO:0007669"/>
    <property type="project" value="InterPro"/>
</dbReference>
<dbReference type="Proteomes" id="UP001164390">
    <property type="component" value="Chromosome"/>
</dbReference>
<feature type="transmembrane region" description="Helical" evidence="9">
    <location>
        <begin position="152"/>
        <end position="172"/>
    </location>
</feature>
<organism evidence="11 12">
    <name type="scientific">Solicola gregarius</name>
    <dbReference type="NCBI Taxonomy" id="2908642"/>
    <lineage>
        <taxon>Bacteria</taxon>
        <taxon>Bacillati</taxon>
        <taxon>Actinomycetota</taxon>
        <taxon>Actinomycetes</taxon>
        <taxon>Propionibacteriales</taxon>
        <taxon>Nocardioidaceae</taxon>
        <taxon>Solicola</taxon>
    </lineage>
</organism>
<dbReference type="NCBIfam" id="TIGR01726">
    <property type="entry name" value="HEQRo_perm_3TM"/>
    <property type="match status" value="1"/>
</dbReference>
<dbReference type="InterPro" id="IPR035906">
    <property type="entry name" value="MetI-like_sf"/>
</dbReference>
<evidence type="ECO:0000256" key="7">
    <source>
        <dbReference type="ARBA" id="ARBA00022989"/>
    </source>
</evidence>
<sequence>MSEEAADPWVVSDRQQERIRFRRRRTLNRAAIATISTVVVIMLIGYAVVSAPGWDRVHEVYFNWSDVKRTFPDIGEAFVLNIKLFMVTEVAVLVLALVVAIVRVLPSPALAPVKLIAIVYTDVFRGTPTLLVVILVGFGMPALQLQGTPASPFWLGVIALTLSYGAYVAEVIRAGIQSVHPSQWASARSLGMSYLTTLRRVILPQALRRVGPPLLNDFVSLQKDTALVSVIGLVEALRRAQEYSSRDFIFTPIVVAAGFFIVATIPLARLTDWLSLRASRREGAGA</sequence>
<evidence type="ECO:0000256" key="5">
    <source>
        <dbReference type="ARBA" id="ARBA00022692"/>
    </source>
</evidence>
<name>A0AA46TKY2_9ACTN</name>
<evidence type="ECO:0000256" key="2">
    <source>
        <dbReference type="ARBA" id="ARBA00010072"/>
    </source>
</evidence>
<evidence type="ECO:0000256" key="1">
    <source>
        <dbReference type="ARBA" id="ARBA00004651"/>
    </source>
</evidence>
<keyword evidence="4" id="KW-1003">Cell membrane</keyword>
<evidence type="ECO:0000313" key="12">
    <source>
        <dbReference type="Proteomes" id="UP001164390"/>
    </source>
</evidence>
<evidence type="ECO:0000313" key="11">
    <source>
        <dbReference type="EMBL" id="UYM07201.1"/>
    </source>
</evidence>
<dbReference type="InterPro" id="IPR000515">
    <property type="entry name" value="MetI-like"/>
</dbReference>
<dbReference type="GO" id="GO:0043190">
    <property type="term" value="C:ATP-binding cassette (ABC) transporter complex"/>
    <property type="evidence" value="ECO:0007669"/>
    <property type="project" value="InterPro"/>
</dbReference>
<accession>A0AA46TKY2</accession>
<dbReference type="RefSeq" id="WP_271636154.1">
    <property type="nucleotide sequence ID" value="NZ_CP094970.1"/>
</dbReference>
<dbReference type="SUPFAM" id="SSF161098">
    <property type="entry name" value="MetI-like"/>
    <property type="match status" value="1"/>
</dbReference>
<evidence type="ECO:0000256" key="6">
    <source>
        <dbReference type="ARBA" id="ARBA00022970"/>
    </source>
</evidence>
<dbReference type="PANTHER" id="PTHR30614:SF20">
    <property type="entry name" value="GLUTAMINE TRANSPORT SYSTEM PERMEASE PROTEIN GLNP"/>
    <property type="match status" value="1"/>
</dbReference>
<proteinExistence type="inferred from homology"/>
<keyword evidence="12" id="KW-1185">Reference proteome</keyword>
<comment type="similarity">
    <text evidence="2">Belongs to the binding-protein-dependent transport system permease family. HisMQ subfamily.</text>
</comment>
<protein>
    <submittedName>
        <fullName evidence="11">Amino acid ABC transporter permease</fullName>
    </submittedName>
</protein>
<reference evidence="11" key="1">
    <citation type="submission" date="2022-01" db="EMBL/GenBank/DDBJ databases">
        <title>Nocardioidaceae gen. sp. A5X3R13.</title>
        <authorList>
            <person name="Lopez Marin M.A."/>
            <person name="Uhlik O."/>
        </authorList>
    </citation>
    <scope>NUCLEOTIDE SEQUENCE</scope>
    <source>
        <strain evidence="11">A5X3R13</strain>
    </source>
</reference>
<feature type="transmembrane region" description="Helical" evidence="9">
    <location>
        <begin position="248"/>
        <end position="268"/>
    </location>
</feature>
<dbReference type="InterPro" id="IPR043429">
    <property type="entry name" value="ArtM/GltK/GlnP/TcyL/YhdX-like"/>
</dbReference>
<evidence type="ECO:0000256" key="9">
    <source>
        <dbReference type="RuleBase" id="RU363032"/>
    </source>
</evidence>
<evidence type="ECO:0000259" key="10">
    <source>
        <dbReference type="PROSITE" id="PS50928"/>
    </source>
</evidence>
<dbReference type="EMBL" id="CP094970">
    <property type="protein sequence ID" value="UYM07201.1"/>
    <property type="molecule type" value="Genomic_DNA"/>
</dbReference>
<keyword evidence="7 9" id="KW-1133">Transmembrane helix</keyword>
<evidence type="ECO:0000256" key="4">
    <source>
        <dbReference type="ARBA" id="ARBA00022475"/>
    </source>
</evidence>
<keyword evidence="5 9" id="KW-0812">Transmembrane</keyword>
<gene>
    <name evidence="11" type="ORF">L0C25_09035</name>
</gene>
<feature type="transmembrane region" description="Helical" evidence="9">
    <location>
        <begin position="117"/>
        <end position="140"/>
    </location>
</feature>
<dbReference type="AlphaFoldDB" id="A0AA46TKY2"/>
<evidence type="ECO:0000256" key="8">
    <source>
        <dbReference type="ARBA" id="ARBA00023136"/>
    </source>
</evidence>
<dbReference type="InterPro" id="IPR010065">
    <property type="entry name" value="AA_ABC_transptr_permease_3TM"/>
</dbReference>
<keyword evidence="6" id="KW-0029">Amino-acid transport</keyword>
<dbReference type="GO" id="GO:0006865">
    <property type="term" value="P:amino acid transport"/>
    <property type="evidence" value="ECO:0007669"/>
    <property type="project" value="UniProtKB-KW"/>
</dbReference>
<evidence type="ECO:0000256" key="3">
    <source>
        <dbReference type="ARBA" id="ARBA00022448"/>
    </source>
</evidence>
<feature type="transmembrane region" description="Helical" evidence="9">
    <location>
        <begin position="84"/>
        <end position="105"/>
    </location>
</feature>